<keyword evidence="1" id="KW-0812">Transmembrane</keyword>
<accession>C4YEL1</accession>
<reference evidence="2 3" key="1">
    <citation type="journal article" date="2009" name="Nature">
        <title>Evolution of pathogenicity and sexual reproduction in eight Candida genomes.</title>
        <authorList>
            <person name="Butler G."/>
            <person name="Rasmussen M.D."/>
            <person name="Lin M.F."/>
            <person name="Santos M.A."/>
            <person name="Sakthikumar S."/>
            <person name="Munro C.A."/>
            <person name="Rheinbay E."/>
            <person name="Grabherr M."/>
            <person name="Forche A."/>
            <person name="Reedy J.L."/>
            <person name="Agrafioti I."/>
            <person name="Arnaud M.B."/>
            <person name="Bates S."/>
            <person name="Brown A.J."/>
            <person name="Brunke S."/>
            <person name="Costanzo M.C."/>
            <person name="Fitzpatrick D.A."/>
            <person name="de Groot P.W."/>
            <person name="Harris D."/>
            <person name="Hoyer L.L."/>
            <person name="Hube B."/>
            <person name="Klis F.M."/>
            <person name="Kodira C."/>
            <person name="Lennard N."/>
            <person name="Logue M.E."/>
            <person name="Martin R."/>
            <person name="Neiman A.M."/>
            <person name="Nikolaou E."/>
            <person name="Quail M.A."/>
            <person name="Quinn J."/>
            <person name="Santos M.C."/>
            <person name="Schmitzberger F.F."/>
            <person name="Sherlock G."/>
            <person name="Shah P."/>
            <person name="Silverstein K.A."/>
            <person name="Skrzypek M.S."/>
            <person name="Soll D."/>
            <person name="Staggs R."/>
            <person name="Stansfield I."/>
            <person name="Stumpf M.P."/>
            <person name="Sudbery P.E."/>
            <person name="Srikantha T."/>
            <person name="Zeng Q."/>
            <person name="Berman J."/>
            <person name="Berriman M."/>
            <person name="Heitman J."/>
            <person name="Gow N.A."/>
            <person name="Lorenz M.C."/>
            <person name="Birren B.W."/>
            <person name="Kellis M."/>
            <person name="Cuomo C.A."/>
        </authorList>
    </citation>
    <scope>NUCLEOTIDE SEQUENCE [LARGE SCALE GENOMIC DNA]</scope>
    <source>
        <strain evidence="2 3">WO-1</strain>
    </source>
</reference>
<dbReference type="EMBL" id="CH672346">
    <property type="protein sequence ID" value="EEQ42747.1"/>
    <property type="molecule type" value="Genomic_DNA"/>
</dbReference>
<dbReference type="PaxDb" id="5476-C4YEL1"/>
<name>C4YEL1_CANAW</name>
<sequence length="160" mass="19266">MFLCGEVKEEREIKRKRKRRERDQKVAYNSRSQIYNKQNKNDTKKEKVYCFVCAWCEMEPKRQEGMELELEWFLFYSSPSCDKKTLLSRTKDKNSFHFSSSLLSCSLLLTLSVRNLHHQIPFLFFFLQELFFLYSPLLFYFHFSLSSLSLSLLVSFTSQF</sequence>
<feature type="transmembrane region" description="Helical" evidence="1">
    <location>
        <begin position="137"/>
        <end position="156"/>
    </location>
</feature>
<proteinExistence type="predicted"/>
<keyword evidence="1" id="KW-0472">Membrane</keyword>
<dbReference type="VEuPathDB" id="FungiDB:CAWG_00968"/>
<evidence type="ECO:0000313" key="3">
    <source>
        <dbReference type="Proteomes" id="UP000001429"/>
    </source>
</evidence>
<dbReference type="AlphaFoldDB" id="C4YEL1"/>
<keyword evidence="1" id="KW-1133">Transmembrane helix</keyword>
<dbReference type="Proteomes" id="UP000001429">
    <property type="component" value="Chromosome 1"/>
</dbReference>
<evidence type="ECO:0000256" key="1">
    <source>
        <dbReference type="SAM" id="Phobius"/>
    </source>
</evidence>
<keyword evidence="3" id="KW-1185">Reference proteome</keyword>
<evidence type="ECO:0000313" key="2">
    <source>
        <dbReference type="EMBL" id="EEQ42747.1"/>
    </source>
</evidence>
<organism evidence="2 3">
    <name type="scientific">Candida albicans (strain WO-1)</name>
    <name type="common">Yeast</name>
    <dbReference type="NCBI Taxonomy" id="294748"/>
    <lineage>
        <taxon>Eukaryota</taxon>
        <taxon>Fungi</taxon>
        <taxon>Dikarya</taxon>
        <taxon>Ascomycota</taxon>
        <taxon>Saccharomycotina</taxon>
        <taxon>Pichiomycetes</taxon>
        <taxon>Debaryomycetaceae</taxon>
        <taxon>Candida/Lodderomyces clade</taxon>
        <taxon>Candida</taxon>
    </lineage>
</organism>
<gene>
    <name evidence="2" type="ORF">CAWG_00968</name>
</gene>
<protein>
    <submittedName>
        <fullName evidence="2">Uncharacterized protein</fullName>
    </submittedName>
</protein>
<dbReference type="HOGENOM" id="CLU_1651925_0_0_1"/>